<organism>
    <name type="scientific">Branchiostoma floridae</name>
    <name type="common">Florida lancelet</name>
    <name type="synonym">Amphioxus</name>
    <dbReference type="NCBI Taxonomy" id="7739"/>
    <lineage>
        <taxon>Eukaryota</taxon>
        <taxon>Metazoa</taxon>
        <taxon>Chordata</taxon>
        <taxon>Cephalochordata</taxon>
        <taxon>Leptocardii</taxon>
        <taxon>Amphioxiformes</taxon>
        <taxon>Branchiostomatidae</taxon>
        <taxon>Branchiostoma</taxon>
    </lineage>
</organism>
<evidence type="ECO:0000313" key="3">
    <source>
        <dbReference type="EMBL" id="EEN66966.1"/>
    </source>
</evidence>
<dbReference type="InterPro" id="IPR013783">
    <property type="entry name" value="Ig-like_fold"/>
</dbReference>
<proteinExistence type="predicted"/>
<dbReference type="InParanoid" id="C3XYT1"/>
<evidence type="ECO:0000259" key="2">
    <source>
        <dbReference type="Pfam" id="PF07679"/>
    </source>
</evidence>
<keyword evidence="1" id="KW-0393">Immunoglobulin domain</keyword>
<protein>
    <recommendedName>
        <fullName evidence="2">Immunoglobulin I-set domain-containing protein</fullName>
    </recommendedName>
</protein>
<evidence type="ECO:0000256" key="1">
    <source>
        <dbReference type="ARBA" id="ARBA00023319"/>
    </source>
</evidence>
<dbReference type="Gene3D" id="2.60.40.10">
    <property type="entry name" value="Immunoglobulins"/>
    <property type="match status" value="2"/>
</dbReference>
<sequence length="270" mass="28854">MAFSCRRSSPVEFCGVAVNEGVQARLLRLVQLSLKRKPEFSPVRVSSRSASSSSLRLRGGTSASNLARIASSRRGASPRTALTTSNKFCPTRVASPRRTGGAGALIVSPIPTLSWRRVDAQGNVVAMPPAARLTMENFNRALTITDIEEADAGFYEVTATNSLGTRSQRTQLIVNTPSYVRHIRLTESGSNYAVLSWVVPQGFDSDDIGGYQVRAIPKSGGDTRTIDVGSTETTARIDGLNGVSGGYTYQRPASVKGPGHPPHQAASLYK</sequence>
<dbReference type="InterPro" id="IPR036179">
    <property type="entry name" value="Ig-like_dom_sf"/>
</dbReference>
<dbReference type="SUPFAM" id="SSF49265">
    <property type="entry name" value="Fibronectin type III"/>
    <property type="match status" value="1"/>
</dbReference>
<dbReference type="AlphaFoldDB" id="C3XYT1"/>
<accession>C3XYT1</accession>
<dbReference type="SUPFAM" id="SSF48726">
    <property type="entry name" value="Immunoglobulin"/>
    <property type="match status" value="1"/>
</dbReference>
<dbReference type="InterPro" id="IPR036116">
    <property type="entry name" value="FN3_sf"/>
</dbReference>
<name>C3XYT1_BRAFL</name>
<gene>
    <name evidence="3" type="ORF">BRAFLDRAFT_96317</name>
</gene>
<dbReference type="InterPro" id="IPR013098">
    <property type="entry name" value="Ig_I-set"/>
</dbReference>
<dbReference type="Pfam" id="PF07679">
    <property type="entry name" value="I-set"/>
    <property type="match status" value="1"/>
</dbReference>
<feature type="domain" description="Immunoglobulin I-set" evidence="2">
    <location>
        <begin position="108"/>
        <end position="174"/>
    </location>
</feature>
<dbReference type="EMBL" id="GG666473">
    <property type="protein sequence ID" value="EEN66966.1"/>
    <property type="molecule type" value="Genomic_DNA"/>
</dbReference>
<reference evidence="3" key="1">
    <citation type="journal article" date="2008" name="Nature">
        <title>The amphioxus genome and the evolution of the chordate karyotype.</title>
        <authorList>
            <consortium name="US DOE Joint Genome Institute (JGI-PGF)"/>
            <person name="Putnam N.H."/>
            <person name="Butts T."/>
            <person name="Ferrier D.E.K."/>
            <person name="Furlong R.F."/>
            <person name="Hellsten U."/>
            <person name="Kawashima T."/>
            <person name="Robinson-Rechavi M."/>
            <person name="Shoguchi E."/>
            <person name="Terry A."/>
            <person name="Yu J.-K."/>
            <person name="Benito-Gutierrez E.L."/>
            <person name="Dubchak I."/>
            <person name="Garcia-Fernandez J."/>
            <person name="Gibson-Brown J.J."/>
            <person name="Grigoriev I.V."/>
            <person name="Horton A.C."/>
            <person name="de Jong P.J."/>
            <person name="Jurka J."/>
            <person name="Kapitonov V.V."/>
            <person name="Kohara Y."/>
            <person name="Kuroki Y."/>
            <person name="Lindquist E."/>
            <person name="Lucas S."/>
            <person name="Osoegawa K."/>
            <person name="Pennacchio L.A."/>
            <person name="Salamov A.A."/>
            <person name="Satou Y."/>
            <person name="Sauka-Spengler T."/>
            <person name="Schmutz J."/>
            <person name="Shin-I T."/>
            <person name="Toyoda A."/>
            <person name="Bronner-Fraser M."/>
            <person name="Fujiyama A."/>
            <person name="Holland L.Z."/>
            <person name="Holland P.W.H."/>
            <person name="Satoh N."/>
            <person name="Rokhsar D.S."/>
        </authorList>
    </citation>
    <scope>NUCLEOTIDE SEQUENCE [LARGE SCALE GENOMIC DNA]</scope>
    <source>
        <strain evidence="3">S238N-H82</strain>
        <tissue evidence="3">Testes</tissue>
    </source>
</reference>